<feature type="non-terminal residue" evidence="2">
    <location>
        <position position="1"/>
    </location>
</feature>
<proteinExistence type="predicted"/>
<evidence type="ECO:0000313" key="3">
    <source>
        <dbReference type="Proteomes" id="UP000324800"/>
    </source>
</evidence>
<reference evidence="2 3" key="1">
    <citation type="submission" date="2019-03" db="EMBL/GenBank/DDBJ databases">
        <title>Single cell metagenomics reveals metabolic interactions within the superorganism composed of flagellate Streblomastix strix and complex community of Bacteroidetes bacteria on its surface.</title>
        <authorList>
            <person name="Treitli S.C."/>
            <person name="Kolisko M."/>
            <person name="Husnik F."/>
            <person name="Keeling P."/>
            <person name="Hampl V."/>
        </authorList>
    </citation>
    <scope>NUCLEOTIDE SEQUENCE [LARGE SCALE GENOMIC DNA]</scope>
    <source>
        <strain evidence="2">ST1C</strain>
    </source>
</reference>
<feature type="compositionally biased region" description="Polar residues" evidence="1">
    <location>
        <begin position="153"/>
        <end position="168"/>
    </location>
</feature>
<organism evidence="2 3">
    <name type="scientific">Streblomastix strix</name>
    <dbReference type="NCBI Taxonomy" id="222440"/>
    <lineage>
        <taxon>Eukaryota</taxon>
        <taxon>Metamonada</taxon>
        <taxon>Preaxostyla</taxon>
        <taxon>Oxymonadida</taxon>
        <taxon>Streblomastigidae</taxon>
        <taxon>Streblomastix</taxon>
    </lineage>
</organism>
<sequence length="209" mass="23647">QQQFERNSSCSLRVTLFSIFLERAAGTIAENRNRQQFYRVQFEKSSCSNLTTETDQQNIRCSRGLGSSNSCNPHPWNGEYDSRFSFQTCDIGQLFPQRRDLVRSTCNVEDKTIDRHVLQLPQLKVQEVCWPVAGQKGSSLGLSLNIMATRRTVSTPSYPSDTVKSKQTNGRERIGIDDPPILAISTVLAGFNEDDIKIDNPGRSHRRFS</sequence>
<dbReference type="AlphaFoldDB" id="A0A5J4Q7L1"/>
<feature type="region of interest" description="Disordered" evidence="1">
    <location>
        <begin position="153"/>
        <end position="175"/>
    </location>
</feature>
<comment type="caution">
    <text evidence="2">The sequence shown here is derived from an EMBL/GenBank/DDBJ whole genome shotgun (WGS) entry which is preliminary data.</text>
</comment>
<feature type="non-terminal residue" evidence="2">
    <location>
        <position position="209"/>
    </location>
</feature>
<protein>
    <submittedName>
        <fullName evidence="2">Uncharacterized protein</fullName>
    </submittedName>
</protein>
<name>A0A5J4Q7L1_9EUKA</name>
<evidence type="ECO:0000313" key="2">
    <source>
        <dbReference type="EMBL" id="KAA6317159.1"/>
    </source>
</evidence>
<gene>
    <name evidence="2" type="ORF">EZS28_055143</name>
</gene>
<accession>A0A5J4Q7L1</accession>
<evidence type="ECO:0000256" key="1">
    <source>
        <dbReference type="SAM" id="MobiDB-lite"/>
    </source>
</evidence>
<dbReference type="Proteomes" id="UP000324800">
    <property type="component" value="Unassembled WGS sequence"/>
</dbReference>
<dbReference type="EMBL" id="SNRW01046719">
    <property type="protein sequence ID" value="KAA6317159.1"/>
    <property type="molecule type" value="Genomic_DNA"/>
</dbReference>